<evidence type="ECO:0000313" key="1">
    <source>
        <dbReference type="Proteomes" id="UP000095283"/>
    </source>
</evidence>
<organism evidence="1 2">
    <name type="scientific">Heterorhabditis bacteriophora</name>
    <name type="common">Entomopathogenic nematode worm</name>
    <dbReference type="NCBI Taxonomy" id="37862"/>
    <lineage>
        <taxon>Eukaryota</taxon>
        <taxon>Metazoa</taxon>
        <taxon>Ecdysozoa</taxon>
        <taxon>Nematoda</taxon>
        <taxon>Chromadorea</taxon>
        <taxon>Rhabditida</taxon>
        <taxon>Rhabditina</taxon>
        <taxon>Rhabditomorpha</taxon>
        <taxon>Strongyloidea</taxon>
        <taxon>Heterorhabditidae</taxon>
        <taxon>Heterorhabditis</taxon>
    </lineage>
</organism>
<dbReference type="Proteomes" id="UP000095283">
    <property type="component" value="Unplaced"/>
</dbReference>
<dbReference type="WBParaSite" id="Hba_11722">
    <property type="protein sequence ID" value="Hba_11722"/>
    <property type="gene ID" value="Hba_11722"/>
</dbReference>
<proteinExistence type="predicted"/>
<evidence type="ECO:0000313" key="2">
    <source>
        <dbReference type="WBParaSite" id="Hba_11722"/>
    </source>
</evidence>
<accession>A0A1I7X2B3</accession>
<dbReference type="AlphaFoldDB" id="A0A1I7X2B3"/>
<sequence length="131" mass="14911">MPFKDSLNGHYFFSSASIVNGYSKEMFPYAQISWCAIWQPLEPEFLGCVMEKRARDRAGNLIIRESGADCFGRTASKLTSGRHGQQPLTRRVGIQYVETPNPKDNFTFKCHRSTELVNGYQEIYGVSCIPY</sequence>
<protein>
    <submittedName>
        <fullName evidence="2">SH2 domain-containing protein</fullName>
    </submittedName>
</protein>
<name>A0A1I7X2B3_HETBA</name>
<keyword evidence="1" id="KW-1185">Reference proteome</keyword>
<reference evidence="2" key="1">
    <citation type="submission" date="2016-11" db="UniProtKB">
        <authorList>
            <consortium name="WormBaseParasite"/>
        </authorList>
    </citation>
    <scope>IDENTIFICATION</scope>
</reference>